<accession>A0A7J7ZXQ5</accession>
<evidence type="ECO:0000313" key="1">
    <source>
        <dbReference type="EMBL" id="KAF6379033.1"/>
    </source>
</evidence>
<dbReference type="Proteomes" id="UP000527355">
    <property type="component" value="Unassembled WGS sequence"/>
</dbReference>
<name>A0A7J7ZXQ5_MYOMY</name>
<protein>
    <submittedName>
        <fullName evidence="1">Uncharacterized protein</fullName>
    </submittedName>
</protein>
<sequence>MGLIGMQTSLLKLKTKSSMILHYSFQTSLSIISHNEPSCISGHLICPLISLLISFTMSLYMKGFLPIIYGTPSLSSSLKFTSPTYSDHPYLFLLYALLGLYVNHCDSNLHSKQWHFVCSMYSDLEQLNLPGFYFPHL</sequence>
<keyword evidence="2" id="KW-1185">Reference proteome</keyword>
<reference evidence="1 2" key="1">
    <citation type="journal article" date="2020" name="Nature">
        <title>Six reference-quality genomes reveal evolution of bat adaptations.</title>
        <authorList>
            <person name="Jebb D."/>
            <person name="Huang Z."/>
            <person name="Pippel M."/>
            <person name="Hughes G.M."/>
            <person name="Lavrichenko K."/>
            <person name="Devanna P."/>
            <person name="Winkler S."/>
            <person name="Jermiin L.S."/>
            <person name="Skirmuntt E.C."/>
            <person name="Katzourakis A."/>
            <person name="Burkitt-Gray L."/>
            <person name="Ray D.A."/>
            <person name="Sullivan K.A.M."/>
            <person name="Roscito J.G."/>
            <person name="Kirilenko B.M."/>
            <person name="Davalos L.M."/>
            <person name="Corthals A.P."/>
            <person name="Power M.L."/>
            <person name="Jones G."/>
            <person name="Ransome R.D."/>
            <person name="Dechmann D.K.N."/>
            <person name="Locatelli A.G."/>
            <person name="Puechmaille S.J."/>
            <person name="Fedrigo O."/>
            <person name="Jarvis E.D."/>
            <person name="Hiller M."/>
            <person name="Vernes S.C."/>
            <person name="Myers E.W."/>
            <person name="Teeling E.C."/>
        </authorList>
    </citation>
    <scope>NUCLEOTIDE SEQUENCE [LARGE SCALE GENOMIC DNA]</scope>
    <source>
        <strain evidence="1">MMyoMyo1</strain>
        <tissue evidence="1">Flight muscle</tissue>
    </source>
</reference>
<gene>
    <name evidence="1" type="ORF">mMyoMyo1_009903</name>
</gene>
<organism evidence="1 2">
    <name type="scientific">Myotis myotis</name>
    <name type="common">Greater mouse-eared bat</name>
    <name type="synonym">Vespertilio myotis</name>
    <dbReference type="NCBI Taxonomy" id="51298"/>
    <lineage>
        <taxon>Eukaryota</taxon>
        <taxon>Metazoa</taxon>
        <taxon>Chordata</taxon>
        <taxon>Craniata</taxon>
        <taxon>Vertebrata</taxon>
        <taxon>Euteleostomi</taxon>
        <taxon>Mammalia</taxon>
        <taxon>Eutheria</taxon>
        <taxon>Laurasiatheria</taxon>
        <taxon>Chiroptera</taxon>
        <taxon>Yangochiroptera</taxon>
        <taxon>Vespertilionidae</taxon>
        <taxon>Myotis</taxon>
    </lineage>
</organism>
<comment type="caution">
    <text evidence="1">The sequence shown here is derived from an EMBL/GenBank/DDBJ whole genome shotgun (WGS) entry which is preliminary data.</text>
</comment>
<evidence type="ECO:0000313" key="2">
    <source>
        <dbReference type="Proteomes" id="UP000527355"/>
    </source>
</evidence>
<proteinExistence type="predicted"/>
<dbReference type="EMBL" id="JABWUV010000002">
    <property type="protein sequence ID" value="KAF6379033.1"/>
    <property type="molecule type" value="Genomic_DNA"/>
</dbReference>
<dbReference type="AlphaFoldDB" id="A0A7J7ZXQ5"/>